<dbReference type="PANTHER" id="PTHR24421">
    <property type="entry name" value="NITRATE/NITRITE SENSOR PROTEIN NARX-RELATED"/>
    <property type="match status" value="1"/>
</dbReference>
<dbReference type="SUPFAM" id="SSF55874">
    <property type="entry name" value="ATPase domain of HSP90 chaperone/DNA topoisomerase II/histidine kinase"/>
    <property type="match status" value="1"/>
</dbReference>
<evidence type="ECO:0000256" key="2">
    <source>
        <dbReference type="ARBA" id="ARBA00022777"/>
    </source>
</evidence>
<proteinExistence type="predicted"/>
<feature type="transmembrane region" description="Helical" evidence="5">
    <location>
        <begin position="111"/>
        <end position="134"/>
    </location>
</feature>
<evidence type="ECO:0000313" key="7">
    <source>
        <dbReference type="EMBL" id="MBR7835813.1"/>
    </source>
</evidence>
<dbReference type="GO" id="GO:0000160">
    <property type="term" value="P:phosphorelay signal transduction system"/>
    <property type="evidence" value="ECO:0007669"/>
    <property type="project" value="UniProtKB-KW"/>
</dbReference>
<dbReference type="PANTHER" id="PTHR24421:SF61">
    <property type="entry name" value="OXYGEN SENSOR HISTIDINE KINASE NREB"/>
    <property type="match status" value="1"/>
</dbReference>
<dbReference type="InterPro" id="IPR050482">
    <property type="entry name" value="Sensor_HK_TwoCompSys"/>
</dbReference>
<feature type="transmembrane region" description="Helical" evidence="5">
    <location>
        <begin position="216"/>
        <end position="236"/>
    </location>
</feature>
<dbReference type="Gene3D" id="3.30.565.10">
    <property type="entry name" value="Histidine kinase-like ATPase, C-terminal domain"/>
    <property type="match status" value="1"/>
</dbReference>
<feature type="transmembrane region" description="Helical" evidence="5">
    <location>
        <begin position="256"/>
        <end position="280"/>
    </location>
</feature>
<keyword evidence="3" id="KW-0902">Two-component regulatory system</keyword>
<feature type="transmembrane region" description="Helical" evidence="5">
    <location>
        <begin position="287"/>
        <end position="306"/>
    </location>
</feature>
<dbReference type="AlphaFoldDB" id="A0A941ITB6"/>
<evidence type="ECO:0000256" key="5">
    <source>
        <dbReference type="SAM" id="Phobius"/>
    </source>
</evidence>
<evidence type="ECO:0000313" key="8">
    <source>
        <dbReference type="Proteomes" id="UP000675781"/>
    </source>
</evidence>
<reference evidence="7" key="1">
    <citation type="submission" date="2021-04" db="EMBL/GenBank/DDBJ databases">
        <title>Genome based classification of Actinospica acidithermotolerans sp. nov., an actinobacterium isolated from an Indonesian hot spring.</title>
        <authorList>
            <person name="Kusuma A.B."/>
            <person name="Putra K.E."/>
            <person name="Nafisah S."/>
            <person name="Loh J."/>
            <person name="Nouioui I."/>
            <person name="Goodfellow M."/>
        </authorList>
    </citation>
    <scope>NUCLEOTIDE SEQUENCE</scope>
    <source>
        <strain evidence="7">CSCA 57</strain>
    </source>
</reference>
<feature type="transmembrane region" description="Helical" evidence="5">
    <location>
        <begin position="336"/>
        <end position="355"/>
    </location>
</feature>
<evidence type="ECO:0000256" key="4">
    <source>
        <dbReference type="SAM" id="MobiDB-lite"/>
    </source>
</evidence>
<gene>
    <name evidence="7" type="ORF">KDL01_21245</name>
</gene>
<dbReference type="CDD" id="cd16917">
    <property type="entry name" value="HATPase_UhpB-NarQ-NarX-like"/>
    <property type="match status" value="1"/>
</dbReference>
<dbReference type="RefSeq" id="WP_212530303.1">
    <property type="nucleotide sequence ID" value="NZ_JAGSOG010000110.1"/>
</dbReference>
<keyword evidence="2" id="KW-0418">Kinase</keyword>
<evidence type="ECO:0000256" key="1">
    <source>
        <dbReference type="ARBA" id="ARBA00022679"/>
    </source>
</evidence>
<protein>
    <recommendedName>
        <fullName evidence="6">Histidine kinase/HSP90-like ATPase domain-containing protein</fullName>
    </recommendedName>
</protein>
<keyword evidence="5" id="KW-0472">Membrane</keyword>
<comment type="caution">
    <text evidence="7">The sequence shown here is derived from an EMBL/GenBank/DDBJ whole genome shotgun (WGS) entry which is preliminary data.</text>
</comment>
<feature type="domain" description="Histidine kinase/HSP90-like ATPase" evidence="6">
    <location>
        <begin position="585"/>
        <end position="679"/>
    </location>
</feature>
<feature type="transmembrane region" description="Helical" evidence="5">
    <location>
        <begin position="312"/>
        <end position="329"/>
    </location>
</feature>
<accession>A0A941ITB6</accession>
<dbReference type="Proteomes" id="UP000675781">
    <property type="component" value="Unassembled WGS sequence"/>
</dbReference>
<feature type="transmembrane region" description="Helical" evidence="5">
    <location>
        <begin position="141"/>
        <end position="159"/>
    </location>
</feature>
<feature type="transmembrane region" description="Helical" evidence="5">
    <location>
        <begin position="179"/>
        <end position="195"/>
    </location>
</feature>
<feature type="transmembrane region" description="Helical" evidence="5">
    <location>
        <begin position="401"/>
        <end position="423"/>
    </location>
</feature>
<feature type="transmembrane region" description="Helical" evidence="5">
    <location>
        <begin position="65"/>
        <end position="83"/>
    </location>
</feature>
<keyword evidence="8" id="KW-1185">Reference proteome</keyword>
<keyword evidence="5" id="KW-0812">Transmembrane</keyword>
<keyword evidence="1" id="KW-0808">Transferase</keyword>
<evidence type="ECO:0000259" key="6">
    <source>
        <dbReference type="Pfam" id="PF02518"/>
    </source>
</evidence>
<dbReference type="EMBL" id="JAGSOG010000110">
    <property type="protein sequence ID" value="MBR7835813.1"/>
    <property type="molecule type" value="Genomic_DNA"/>
</dbReference>
<feature type="transmembrane region" description="Helical" evidence="5">
    <location>
        <begin position="20"/>
        <end position="45"/>
    </location>
</feature>
<organism evidence="7 8">
    <name type="scientific">Actinospica durhamensis</name>
    <dbReference type="NCBI Taxonomy" id="1508375"/>
    <lineage>
        <taxon>Bacteria</taxon>
        <taxon>Bacillati</taxon>
        <taxon>Actinomycetota</taxon>
        <taxon>Actinomycetes</taxon>
        <taxon>Catenulisporales</taxon>
        <taxon>Actinospicaceae</taxon>
        <taxon>Actinospica</taxon>
    </lineage>
</organism>
<feature type="transmembrane region" description="Helical" evidence="5">
    <location>
        <begin position="443"/>
        <end position="462"/>
    </location>
</feature>
<feature type="region of interest" description="Disordered" evidence="4">
    <location>
        <begin position="657"/>
        <end position="684"/>
    </location>
</feature>
<feature type="transmembrane region" description="Helical" evidence="5">
    <location>
        <begin position="88"/>
        <end position="105"/>
    </location>
</feature>
<feature type="transmembrane region" description="Helical" evidence="5">
    <location>
        <begin position="367"/>
        <end position="389"/>
    </location>
</feature>
<dbReference type="PROSITE" id="PS51257">
    <property type="entry name" value="PROKAR_LIPOPROTEIN"/>
    <property type="match status" value="1"/>
</dbReference>
<sequence>MNAPTIRPTAVGSVPVSRWLPAALAGVAGCLFLVMATSPPAVAGLPPFLDTPIDNGYGGPASLEAWLFALAPVIATAFGLCLLRWWPYLLAASALMAVPDLMFEWSPNADYPWALALLPSAGYALALIALLACAQGLIRGAAGWAAAIAALTLGSRLVGSAMTDSYRWVLSSDNPASCHTALLIVGLVGLAPAVWSHRRGDTAAAGPAHTWSWLRVRLIVAGTLAASVSIPLSFLTTQGIADALGVSWDAVTRHGFAQTAVVGVLTLVTVALLAAVAGIWPLGGAMTAAVAQVAVIPPIILTVTALNNDDPLRWFAALAGAVLGAVVAGSKWRVPLAATFAVLAALALFIAYGATTGDPEKLADQRVVIPSILILVLSAAAGGAVVGATTPMLAARGALPAVLGPLAGTLAIGGLQTIQVTYLTDGESEPSILNSAQHLTTSAALLLVAGAAIGGLGFAQLLSTRRADRKHAEQIRREAATAERDRLGRSIHDGVLQVLALVQRQGAELGAQGTELAALAGEQEVALRGLLASEASSGAGAGTGARGGGDAAEDLRAPLQALANPAVEVATPAHAVELPAGVAAEVVAAVRAALDNVNKHAGPDARAWILLEDEPDGVRVTVRDDGVGFPPQRPAEAAEAGRLGITQSMRGRITDCGGTTTIESRPGEGTEVEFWVPRASRSRR</sequence>
<name>A0A941ITB6_9ACTN</name>
<evidence type="ECO:0000256" key="3">
    <source>
        <dbReference type="ARBA" id="ARBA00023012"/>
    </source>
</evidence>
<dbReference type="InterPro" id="IPR036890">
    <property type="entry name" value="HATPase_C_sf"/>
</dbReference>
<dbReference type="Pfam" id="PF02518">
    <property type="entry name" value="HATPase_c"/>
    <property type="match status" value="1"/>
</dbReference>
<dbReference type="GO" id="GO:0016301">
    <property type="term" value="F:kinase activity"/>
    <property type="evidence" value="ECO:0007669"/>
    <property type="project" value="UniProtKB-KW"/>
</dbReference>
<dbReference type="InterPro" id="IPR003594">
    <property type="entry name" value="HATPase_dom"/>
</dbReference>
<keyword evidence="5" id="KW-1133">Transmembrane helix</keyword>